<keyword evidence="2" id="KW-1185">Reference proteome</keyword>
<dbReference type="Proteomes" id="UP001054837">
    <property type="component" value="Unassembled WGS sequence"/>
</dbReference>
<proteinExistence type="predicted"/>
<protein>
    <submittedName>
        <fullName evidence="1">Uncharacterized protein</fullName>
    </submittedName>
</protein>
<name>A0AAV4QWT5_9ARAC</name>
<evidence type="ECO:0000313" key="1">
    <source>
        <dbReference type="EMBL" id="GIY13965.1"/>
    </source>
</evidence>
<evidence type="ECO:0000313" key="2">
    <source>
        <dbReference type="Proteomes" id="UP001054837"/>
    </source>
</evidence>
<gene>
    <name evidence="1" type="ORF">CDAR_604761</name>
</gene>
<dbReference type="AlphaFoldDB" id="A0AAV4QWT5"/>
<sequence>MEFFLLEKHGGKILVLEHRCHCWRTSSFSQDLRTTSKGYLDDFSGLDGWGKKREGSALETEIKTYDQCGKSARNEARKNAFFTDRRRINCCIADKKTVKVKNSFCVGWAKAWMMVSPGGSWNA</sequence>
<comment type="caution">
    <text evidence="1">The sequence shown here is derived from an EMBL/GenBank/DDBJ whole genome shotgun (WGS) entry which is preliminary data.</text>
</comment>
<dbReference type="EMBL" id="BPLQ01005298">
    <property type="protein sequence ID" value="GIY13965.1"/>
    <property type="molecule type" value="Genomic_DNA"/>
</dbReference>
<reference evidence="1 2" key="1">
    <citation type="submission" date="2021-06" db="EMBL/GenBank/DDBJ databases">
        <title>Caerostris darwini draft genome.</title>
        <authorList>
            <person name="Kono N."/>
            <person name="Arakawa K."/>
        </authorList>
    </citation>
    <scope>NUCLEOTIDE SEQUENCE [LARGE SCALE GENOMIC DNA]</scope>
</reference>
<accession>A0AAV4QWT5</accession>
<organism evidence="1 2">
    <name type="scientific">Caerostris darwini</name>
    <dbReference type="NCBI Taxonomy" id="1538125"/>
    <lineage>
        <taxon>Eukaryota</taxon>
        <taxon>Metazoa</taxon>
        <taxon>Ecdysozoa</taxon>
        <taxon>Arthropoda</taxon>
        <taxon>Chelicerata</taxon>
        <taxon>Arachnida</taxon>
        <taxon>Araneae</taxon>
        <taxon>Araneomorphae</taxon>
        <taxon>Entelegynae</taxon>
        <taxon>Araneoidea</taxon>
        <taxon>Araneidae</taxon>
        <taxon>Caerostris</taxon>
    </lineage>
</organism>